<dbReference type="AlphaFoldDB" id="A0A4Q7AS61"/>
<comment type="caution">
    <text evidence="1">The sequence shown here is derived from an EMBL/GenBank/DDBJ whole genome shotgun (WGS) entry which is preliminary data.</text>
</comment>
<dbReference type="EMBL" id="SGSU01000012">
    <property type="protein sequence ID" value="RZG66146.1"/>
    <property type="molecule type" value="Genomic_DNA"/>
</dbReference>
<dbReference type="RefSeq" id="WP_130146488.1">
    <property type="nucleotide sequence ID" value="NZ_SGSU01000012.1"/>
</dbReference>
<sequence>MSYSISLKILPETHQRFTDLHRKLNAGDQESLAKPLGENLADIACEIIDQVFGNIAKMSTSGDHESEKIIQQILDTTRKYMPWSVSFFANERLVPMVNYLRDLTIEKNGHFYVTYPIDHSLANELLGHVEKMKDGNNACVPPALKAFTAVVDQGVTHLIREPKKMLKFNVVVDKTLNGVIHVTTQLGYKRFDKLGKIYDANSISGYFDHFLVFLNNEQTQKND</sequence>
<reference evidence="1 2" key="1">
    <citation type="submission" date="2019-02" db="EMBL/GenBank/DDBJ databases">
        <title>The Batch Genome Submission of Acinetobacter spp. strains.</title>
        <authorList>
            <person name="Qin J."/>
            <person name="Hu Y."/>
            <person name="Ye H."/>
            <person name="Wei L."/>
            <person name="Feng Y."/>
            <person name="Zong Z."/>
        </authorList>
    </citation>
    <scope>NUCLEOTIDE SEQUENCE [LARGE SCALE GENOMIC DNA]</scope>
    <source>
        <strain evidence="1 2">WCHABo060081</strain>
    </source>
</reference>
<accession>A0A4Q7AS61</accession>
<evidence type="ECO:0000313" key="1">
    <source>
        <dbReference type="EMBL" id="RZG66146.1"/>
    </source>
</evidence>
<dbReference type="STRING" id="202951.GCA_001485025_02668"/>
<protein>
    <submittedName>
        <fullName evidence="1">Uncharacterized protein</fullName>
    </submittedName>
</protein>
<name>A0A4Q7AS61_9GAMM</name>
<dbReference type="Proteomes" id="UP000293483">
    <property type="component" value="Unassembled WGS sequence"/>
</dbReference>
<proteinExistence type="predicted"/>
<evidence type="ECO:0000313" key="2">
    <source>
        <dbReference type="Proteomes" id="UP000293483"/>
    </source>
</evidence>
<organism evidence="1 2">
    <name type="scientific">Acinetobacter bouvetii</name>
    <dbReference type="NCBI Taxonomy" id="202951"/>
    <lineage>
        <taxon>Bacteria</taxon>
        <taxon>Pseudomonadati</taxon>
        <taxon>Pseudomonadota</taxon>
        <taxon>Gammaproteobacteria</taxon>
        <taxon>Moraxellales</taxon>
        <taxon>Moraxellaceae</taxon>
        <taxon>Acinetobacter</taxon>
    </lineage>
</organism>
<gene>
    <name evidence="1" type="ORF">EXE25_11630</name>
</gene>